<dbReference type="AlphaFoldDB" id="F8Q311"/>
<dbReference type="HOGENOM" id="CLU_1251337_0_0_1"/>
<name>F8Q311_SERL3</name>
<sequence>MLPGDIFTAFLTRNTSVLFSPSLSIGIDCHELSFTVSLTCLTLTAEDFPITGVDAFRHLLSSCTDLSSLKLCGEVVNFQDFTGSVSVNLPMLKSFYLHPNIPKSHIFLSPGGYVAAIFALPITPSLTQLDLFYMPRECGAYELLERRRFMDPPVFSAVRSLVLNANLPRHVTTQNITPFPNVTQVTLSDVDQAFIAQALSTPWTFNGSYKLVKYAGLTWRS</sequence>
<protein>
    <recommendedName>
        <fullName evidence="3">F-box domain-containing protein</fullName>
    </recommendedName>
</protein>
<dbReference type="Proteomes" id="UP000008063">
    <property type="component" value="Unassembled WGS sequence"/>
</dbReference>
<dbReference type="SUPFAM" id="SSF52047">
    <property type="entry name" value="RNI-like"/>
    <property type="match status" value="1"/>
</dbReference>
<keyword evidence="2" id="KW-1185">Reference proteome</keyword>
<evidence type="ECO:0000313" key="1">
    <source>
        <dbReference type="EMBL" id="EGN97572.1"/>
    </source>
</evidence>
<accession>F8Q311</accession>
<evidence type="ECO:0000313" key="2">
    <source>
        <dbReference type="Proteomes" id="UP000008063"/>
    </source>
</evidence>
<dbReference type="InParanoid" id="F8Q311"/>
<proteinExistence type="predicted"/>
<gene>
    <name evidence="1" type="ORF">SERLA73DRAFT_75237</name>
</gene>
<dbReference type="EMBL" id="GL945482">
    <property type="protein sequence ID" value="EGN97572.1"/>
    <property type="molecule type" value="Genomic_DNA"/>
</dbReference>
<organism evidence="2">
    <name type="scientific">Serpula lacrymans var. lacrymans (strain S7.3)</name>
    <name type="common">Dry rot fungus</name>
    <dbReference type="NCBI Taxonomy" id="936435"/>
    <lineage>
        <taxon>Eukaryota</taxon>
        <taxon>Fungi</taxon>
        <taxon>Dikarya</taxon>
        <taxon>Basidiomycota</taxon>
        <taxon>Agaricomycotina</taxon>
        <taxon>Agaricomycetes</taxon>
        <taxon>Agaricomycetidae</taxon>
        <taxon>Boletales</taxon>
        <taxon>Coniophorineae</taxon>
        <taxon>Serpulaceae</taxon>
        <taxon>Serpula</taxon>
    </lineage>
</organism>
<reference evidence="2" key="1">
    <citation type="journal article" date="2011" name="Science">
        <title>The plant cell wall-decomposing machinery underlies the functional diversity of forest fungi.</title>
        <authorList>
            <person name="Eastwood D.C."/>
            <person name="Floudas D."/>
            <person name="Binder M."/>
            <person name="Majcherczyk A."/>
            <person name="Schneider P."/>
            <person name="Aerts A."/>
            <person name="Asiegbu F.O."/>
            <person name="Baker S.E."/>
            <person name="Barry K."/>
            <person name="Bendiksby M."/>
            <person name="Blumentritt M."/>
            <person name="Coutinho P.M."/>
            <person name="Cullen D."/>
            <person name="de Vries R.P."/>
            <person name="Gathman A."/>
            <person name="Goodell B."/>
            <person name="Henrissat B."/>
            <person name="Ihrmark K."/>
            <person name="Kauserud H."/>
            <person name="Kohler A."/>
            <person name="LaButti K."/>
            <person name="Lapidus A."/>
            <person name="Lavin J.L."/>
            <person name="Lee Y.-H."/>
            <person name="Lindquist E."/>
            <person name="Lilly W."/>
            <person name="Lucas S."/>
            <person name="Morin E."/>
            <person name="Murat C."/>
            <person name="Oguiza J.A."/>
            <person name="Park J."/>
            <person name="Pisabarro A.G."/>
            <person name="Riley R."/>
            <person name="Rosling A."/>
            <person name="Salamov A."/>
            <person name="Schmidt O."/>
            <person name="Schmutz J."/>
            <person name="Skrede I."/>
            <person name="Stenlid J."/>
            <person name="Wiebenga A."/>
            <person name="Xie X."/>
            <person name="Kuees U."/>
            <person name="Hibbett D.S."/>
            <person name="Hoffmeister D."/>
            <person name="Hoegberg N."/>
            <person name="Martin F."/>
            <person name="Grigoriev I.V."/>
            <person name="Watkinson S.C."/>
        </authorList>
    </citation>
    <scope>NUCLEOTIDE SEQUENCE [LARGE SCALE GENOMIC DNA]</scope>
    <source>
        <strain evidence="2">strain S7.3</strain>
    </source>
</reference>
<evidence type="ECO:0008006" key="3">
    <source>
        <dbReference type="Google" id="ProtNLM"/>
    </source>
</evidence>